<evidence type="ECO:0000256" key="5">
    <source>
        <dbReference type="ARBA" id="ARBA00038359"/>
    </source>
</evidence>
<feature type="transmembrane region" description="Helical" evidence="6">
    <location>
        <begin position="72"/>
        <end position="94"/>
    </location>
</feature>
<dbReference type="PANTHER" id="PTHR33048">
    <property type="entry name" value="PTH11-LIKE INTEGRAL MEMBRANE PROTEIN (AFU_ORTHOLOGUE AFUA_5G11245)"/>
    <property type="match status" value="1"/>
</dbReference>
<feature type="domain" description="Rhodopsin" evidence="7">
    <location>
        <begin position="2"/>
        <end position="88"/>
    </location>
</feature>
<keyword evidence="9" id="KW-1185">Reference proteome</keyword>
<keyword evidence="3 6" id="KW-1133">Transmembrane helix</keyword>
<evidence type="ECO:0000256" key="2">
    <source>
        <dbReference type="ARBA" id="ARBA00022692"/>
    </source>
</evidence>
<protein>
    <submittedName>
        <fullName evidence="8">CFEM domain-containing protein</fullName>
    </submittedName>
</protein>
<name>A0AAV9STQ3_9PEZI</name>
<keyword evidence="4 6" id="KW-0472">Membrane</keyword>
<dbReference type="InterPro" id="IPR049326">
    <property type="entry name" value="Rhodopsin_dom_fungi"/>
</dbReference>
<gene>
    <name evidence="8" type="ORF">QIS74_12507</name>
</gene>
<evidence type="ECO:0000313" key="9">
    <source>
        <dbReference type="Proteomes" id="UP001327957"/>
    </source>
</evidence>
<evidence type="ECO:0000256" key="6">
    <source>
        <dbReference type="SAM" id="Phobius"/>
    </source>
</evidence>
<keyword evidence="2 6" id="KW-0812">Transmembrane</keyword>
<evidence type="ECO:0000256" key="4">
    <source>
        <dbReference type="ARBA" id="ARBA00023136"/>
    </source>
</evidence>
<dbReference type="InterPro" id="IPR052337">
    <property type="entry name" value="SAT4-like"/>
</dbReference>
<feature type="transmembrane region" description="Helical" evidence="6">
    <location>
        <begin position="25"/>
        <end position="52"/>
    </location>
</feature>
<evidence type="ECO:0000256" key="1">
    <source>
        <dbReference type="ARBA" id="ARBA00004141"/>
    </source>
</evidence>
<comment type="similarity">
    <text evidence="5">Belongs to the SAT4 family.</text>
</comment>
<dbReference type="EMBL" id="JASAOK010000053">
    <property type="protein sequence ID" value="KAK6207426.1"/>
    <property type="molecule type" value="Genomic_DNA"/>
</dbReference>
<dbReference type="GO" id="GO:0016020">
    <property type="term" value="C:membrane"/>
    <property type="evidence" value="ECO:0007669"/>
    <property type="project" value="UniProtKB-SubCell"/>
</dbReference>
<comment type="caution">
    <text evidence="8">The sequence shown here is derived from an EMBL/GenBank/DDBJ whole genome shotgun (WGS) entry which is preliminary data.</text>
</comment>
<dbReference type="AlphaFoldDB" id="A0AAV9STQ3"/>
<comment type="subcellular location">
    <subcellularLocation>
        <location evidence="1">Membrane</location>
        <topology evidence="1">Multi-pass membrane protein</topology>
    </subcellularLocation>
</comment>
<dbReference type="Proteomes" id="UP001327957">
    <property type="component" value="Unassembled WGS sequence"/>
</dbReference>
<dbReference type="PANTHER" id="PTHR33048:SF47">
    <property type="entry name" value="INTEGRAL MEMBRANE PROTEIN-RELATED"/>
    <property type="match status" value="1"/>
</dbReference>
<dbReference type="Pfam" id="PF20684">
    <property type="entry name" value="Fung_rhodopsin"/>
    <property type="match status" value="1"/>
</dbReference>
<evidence type="ECO:0000256" key="3">
    <source>
        <dbReference type="ARBA" id="ARBA00022989"/>
    </source>
</evidence>
<sequence length="143" mass="15560">MLDIIILALSLHQLYQLQMPSKRKLIVTIVFSIGIFVTLASIIRLRTLVIFANSTNITYDYADAAYWSTIELYAGIIAASLPAVYEFLSGLFAGSPAWSMLESKLPARLPAPGSATRTRRWPPARAASLVGSPRSGLKPCSCS</sequence>
<proteinExistence type="inferred from homology"/>
<accession>A0AAV9STQ3</accession>
<reference evidence="8 9" key="1">
    <citation type="submission" date="2023-04" db="EMBL/GenBank/DDBJ databases">
        <title>Colletotrichum tabacum stain YC1 causing leaf anthracnose on Nicotiana tabacum(L.) cv.</title>
        <authorList>
            <person name="Ji Z."/>
            <person name="Wang M."/>
            <person name="Zhang J."/>
            <person name="Wang N."/>
            <person name="Zhou Z."/>
        </authorList>
    </citation>
    <scope>NUCLEOTIDE SEQUENCE [LARGE SCALE GENOMIC DNA]</scope>
    <source>
        <strain evidence="8 9">YC1</strain>
    </source>
</reference>
<evidence type="ECO:0000259" key="7">
    <source>
        <dbReference type="Pfam" id="PF20684"/>
    </source>
</evidence>
<evidence type="ECO:0000313" key="8">
    <source>
        <dbReference type="EMBL" id="KAK6207426.1"/>
    </source>
</evidence>
<organism evidence="8 9">
    <name type="scientific">Colletotrichum tabaci</name>
    <dbReference type="NCBI Taxonomy" id="1209068"/>
    <lineage>
        <taxon>Eukaryota</taxon>
        <taxon>Fungi</taxon>
        <taxon>Dikarya</taxon>
        <taxon>Ascomycota</taxon>
        <taxon>Pezizomycotina</taxon>
        <taxon>Sordariomycetes</taxon>
        <taxon>Hypocreomycetidae</taxon>
        <taxon>Glomerellales</taxon>
        <taxon>Glomerellaceae</taxon>
        <taxon>Colletotrichum</taxon>
        <taxon>Colletotrichum destructivum species complex</taxon>
    </lineage>
</organism>